<dbReference type="AlphaFoldDB" id="A0A368S5A9"/>
<evidence type="ECO:0000313" key="2">
    <source>
        <dbReference type="EMBL" id="RCV37612.1"/>
    </source>
</evidence>
<gene>
    <name evidence="2" type="ORF">SETIT_8G077700v2</name>
</gene>
<sequence>MHAIFPWVSGSGPRSSPSGGSGKGLPQAAHLHVADRGHERVLRQQPGRVQRVRSSQGTRVLEAPSVSTTAMPRMISLPICVHHRYIP</sequence>
<name>A0A368S5A9_SETIT</name>
<dbReference type="EMBL" id="CM003535">
    <property type="protein sequence ID" value="RCV37612.1"/>
    <property type="molecule type" value="Genomic_DNA"/>
</dbReference>
<reference evidence="2" key="1">
    <citation type="journal article" date="2012" name="Nat. Biotechnol.">
        <title>Reference genome sequence of the model plant Setaria.</title>
        <authorList>
            <person name="Bennetzen J.L."/>
            <person name="Schmutz J."/>
            <person name="Wang H."/>
            <person name="Percifield R."/>
            <person name="Hawkins J."/>
            <person name="Pontaroli A.C."/>
            <person name="Estep M."/>
            <person name="Feng L."/>
            <person name="Vaughn J.N."/>
            <person name="Grimwood J."/>
            <person name="Jenkins J."/>
            <person name="Barry K."/>
            <person name="Lindquist E."/>
            <person name="Hellsten U."/>
            <person name="Deshpande S."/>
            <person name="Wang X."/>
            <person name="Wu X."/>
            <person name="Mitros T."/>
            <person name="Triplett J."/>
            <person name="Yang X."/>
            <person name="Ye C.Y."/>
            <person name="Mauro-Herrera M."/>
            <person name="Wang L."/>
            <person name="Li P."/>
            <person name="Sharma M."/>
            <person name="Sharma R."/>
            <person name="Ronald P.C."/>
            <person name="Panaud O."/>
            <person name="Kellogg E.A."/>
            <person name="Brutnell T.P."/>
            <person name="Doust A.N."/>
            <person name="Tuskan G.A."/>
            <person name="Rokhsar D."/>
            <person name="Devos K.M."/>
        </authorList>
    </citation>
    <scope>NUCLEOTIDE SEQUENCE [LARGE SCALE GENOMIC DNA]</scope>
    <source>
        <strain evidence="2">Yugu1</strain>
    </source>
</reference>
<protein>
    <submittedName>
        <fullName evidence="2">Uncharacterized protein</fullName>
    </submittedName>
</protein>
<evidence type="ECO:0000256" key="1">
    <source>
        <dbReference type="SAM" id="MobiDB-lite"/>
    </source>
</evidence>
<proteinExistence type="predicted"/>
<feature type="compositionally biased region" description="Low complexity" evidence="1">
    <location>
        <begin position="9"/>
        <end position="18"/>
    </location>
</feature>
<feature type="region of interest" description="Disordered" evidence="1">
    <location>
        <begin position="1"/>
        <end position="30"/>
    </location>
</feature>
<accession>A0A368S5A9</accession>
<reference evidence="2" key="2">
    <citation type="submission" date="2015-07" db="EMBL/GenBank/DDBJ databases">
        <authorList>
            <person name="Noorani M."/>
        </authorList>
    </citation>
    <scope>NUCLEOTIDE SEQUENCE</scope>
    <source>
        <strain evidence="2">Yugu1</strain>
    </source>
</reference>
<organism evidence="2">
    <name type="scientific">Setaria italica</name>
    <name type="common">Foxtail millet</name>
    <name type="synonym">Panicum italicum</name>
    <dbReference type="NCBI Taxonomy" id="4555"/>
    <lineage>
        <taxon>Eukaryota</taxon>
        <taxon>Viridiplantae</taxon>
        <taxon>Streptophyta</taxon>
        <taxon>Embryophyta</taxon>
        <taxon>Tracheophyta</taxon>
        <taxon>Spermatophyta</taxon>
        <taxon>Magnoliopsida</taxon>
        <taxon>Liliopsida</taxon>
        <taxon>Poales</taxon>
        <taxon>Poaceae</taxon>
        <taxon>PACMAD clade</taxon>
        <taxon>Panicoideae</taxon>
        <taxon>Panicodae</taxon>
        <taxon>Paniceae</taxon>
        <taxon>Cenchrinae</taxon>
        <taxon>Setaria</taxon>
    </lineage>
</organism>
<feature type="region of interest" description="Disordered" evidence="1">
    <location>
        <begin position="45"/>
        <end position="65"/>
    </location>
</feature>